<dbReference type="InterPro" id="IPR038729">
    <property type="entry name" value="Rad50/SbcC_AAA"/>
</dbReference>
<evidence type="ECO:0000256" key="2">
    <source>
        <dbReference type="ARBA" id="ARBA00010171"/>
    </source>
</evidence>
<dbReference type="Proteomes" id="UP000826234">
    <property type="component" value="Unassembled WGS sequence"/>
</dbReference>
<keyword evidence="5 6" id="KW-0175">Coiled coil</keyword>
<evidence type="ECO:0000313" key="9">
    <source>
        <dbReference type="Proteomes" id="UP000826234"/>
    </source>
</evidence>
<dbReference type="InterPro" id="IPR027417">
    <property type="entry name" value="P-loop_NTPase"/>
</dbReference>
<gene>
    <name evidence="8" type="ORF">JD844_009196</name>
</gene>
<keyword evidence="4" id="KW-0158">Chromosome</keyword>
<sequence length="463" mass="54563">MLFRTYDNCVVYPGPHLNMIVGANGTGKSSIVCAICLGLAGKPSFIGRADKVGHYVKRGCDKAVIEIEVFKNPTNLIITREISVANNQSTWFINKKVSTLKMVEDQISALNIQVGNLCQFLPQDKVGEFAKLSKIELLEATEKSVGPPEMYRFHCELKNFRNRELELKNALEEKSRNLEKMKQKNARYQQDVERYFEYKRHQDKIAMLESKRPWVIYDNVRKQYEEVKINRDRQKAELKALKKAQSPMMNQIQEAEKECQILDSKIREKATNSCIENRQVPHNCKIENVKLDLRKKREAEMDRQKRIQNTRKMIDDWNNELKNTDITENIQPQMDSVTSALRKLQEERANVDERVNDNHRQKENLLQEKRGVADRIEQFENLMNMKEEKLRGRFRDTHSALLWLRQNKDRFKGRVCEPMMLAINMRDHRHAKYVENHISSNDLRAFVFEIQEDMENFLREART</sequence>
<evidence type="ECO:0000313" key="8">
    <source>
        <dbReference type="EMBL" id="KAH0628279.1"/>
    </source>
</evidence>
<dbReference type="Gene3D" id="3.40.50.300">
    <property type="entry name" value="P-loop containing nucleotide triphosphate hydrolases"/>
    <property type="match status" value="1"/>
</dbReference>
<evidence type="ECO:0000256" key="5">
    <source>
        <dbReference type="ARBA" id="ARBA00023054"/>
    </source>
</evidence>
<dbReference type="PANTHER" id="PTHR45916">
    <property type="entry name" value="STRUCTURAL MAINTENANCE OF CHROMOSOMES PROTEIN 5"/>
    <property type="match status" value="1"/>
</dbReference>
<dbReference type="EMBL" id="JAIPUX010000439">
    <property type="protein sequence ID" value="KAH0628279.1"/>
    <property type="molecule type" value="Genomic_DNA"/>
</dbReference>
<accession>A0ABQ7TFJ8</accession>
<name>A0ABQ7TFJ8_PHRPL</name>
<keyword evidence="4" id="KW-0779">Telomere</keyword>
<reference evidence="8 9" key="1">
    <citation type="journal article" date="2022" name="Gigascience">
        <title>A chromosome-level genome assembly and annotation of the desert horned lizard, Phrynosoma platyrhinos, provides insight into chromosomal rearrangements among reptiles.</title>
        <authorList>
            <person name="Koochekian N."/>
            <person name="Ascanio A."/>
            <person name="Farleigh K."/>
            <person name="Card D.C."/>
            <person name="Schield D.R."/>
            <person name="Castoe T.A."/>
            <person name="Jezkova T."/>
        </authorList>
    </citation>
    <scope>NUCLEOTIDE SEQUENCE [LARGE SCALE GENOMIC DNA]</scope>
    <source>
        <strain evidence="8">NK-2021</strain>
    </source>
</reference>
<evidence type="ECO:0000259" key="7">
    <source>
        <dbReference type="Pfam" id="PF13476"/>
    </source>
</evidence>
<evidence type="ECO:0000256" key="4">
    <source>
        <dbReference type="ARBA" id="ARBA00022895"/>
    </source>
</evidence>
<evidence type="ECO:0000256" key="3">
    <source>
        <dbReference type="ARBA" id="ARBA00018687"/>
    </source>
</evidence>
<organism evidence="8 9">
    <name type="scientific">Phrynosoma platyrhinos</name>
    <name type="common">Desert horned lizard</name>
    <dbReference type="NCBI Taxonomy" id="52577"/>
    <lineage>
        <taxon>Eukaryota</taxon>
        <taxon>Metazoa</taxon>
        <taxon>Chordata</taxon>
        <taxon>Craniata</taxon>
        <taxon>Vertebrata</taxon>
        <taxon>Euteleostomi</taxon>
        <taxon>Lepidosauria</taxon>
        <taxon>Squamata</taxon>
        <taxon>Bifurcata</taxon>
        <taxon>Unidentata</taxon>
        <taxon>Episquamata</taxon>
        <taxon>Toxicofera</taxon>
        <taxon>Iguania</taxon>
        <taxon>Phrynosomatidae</taxon>
        <taxon>Phrynosomatinae</taxon>
        <taxon>Phrynosoma</taxon>
    </lineage>
</organism>
<evidence type="ECO:0000256" key="1">
    <source>
        <dbReference type="ARBA" id="ARBA00004574"/>
    </source>
</evidence>
<dbReference type="PANTHER" id="PTHR45916:SF1">
    <property type="entry name" value="STRUCTURAL MAINTENANCE OF CHROMOSOMES PROTEIN 5"/>
    <property type="match status" value="1"/>
</dbReference>
<feature type="domain" description="Rad50/SbcC-type AAA" evidence="7">
    <location>
        <begin position="3"/>
        <end position="236"/>
    </location>
</feature>
<comment type="similarity">
    <text evidence="2">Belongs to the SMC family. SMC5 subfamily.</text>
</comment>
<feature type="coiled-coil region" evidence="6">
    <location>
        <begin position="307"/>
        <end position="382"/>
    </location>
</feature>
<feature type="coiled-coil region" evidence="6">
    <location>
        <begin position="157"/>
        <end position="272"/>
    </location>
</feature>
<comment type="caution">
    <text evidence="8">The sequence shown here is derived from an EMBL/GenBank/DDBJ whole genome shotgun (WGS) entry which is preliminary data.</text>
</comment>
<dbReference type="SUPFAM" id="SSF52540">
    <property type="entry name" value="P-loop containing nucleoside triphosphate hydrolases"/>
    <property type="match status" value="1"/>
</dbReference>
<proteinExistence type="inferred from homology"/>
<keyword evidence="9" id="KW-1185">Reference proteome</keyword>
<protein>
    <recommendedName>
        <fullName evidence="3">Structural maintenance of chromosomes protein 5</fullName>
    </recommendedName>
</protein>
<comment type="subcellular location">
    <subcellularLocation>
        <location evidence="1">Chromosome</location>
        <location evidence="1">Telomere</location>
    </subcellularLocation>
</comment>
<dbReference type="Pfam" id="PF13476">
    <property type="entry name" value="AAA_23"/>
    <property type="match status" value="1"/>
</dbReference>
<evidence type="ECO:0000256" key="6">
    <source>
        <dbReference type="SAM" id="Coils"/>
    </source>
</evidence>